<dbReference type="EMBL" id="JAOVZV010000014">
    <property type="protein sequence ID" value="MCX8533061.1"/>
    <property type="molecule type" value="Genomic_DNA"/>
</dbReference>
<evidence type="ECO:0000313" key="1">
    <source>
        <dbReference type="EMBL" id="MCX8533061.1"/>
    </source>
</evidence>
<accession>A0ABT3Y4Y4</accession>
<proteinExistence type="predicted"/>
<name>A0ABT3Y4Y4_9FLAO</name>
<dbReference type="Proteomes" id="UP001070176">
    <property type="component" value="Unassembled WGS sequence"/>
</dbReference>
<protein>
    <submittedName>
        <fullName evidence="1">Uncharacterized protein</fullName>
    </submittedName>
</protein>
<dbReference type="RefSeq" id="WP_267281582.1">
    <property type="nucleotide sequence ID" value="NZ_JAOVZV010000014.1"/>
</dbReference>
<reference evidence="1" key="1">
    <citation type="submission" date="2022-10" db="EMBL/GenBank/DDBJ databases">
        <title>Chryseobacterium sp. nov., a novel bacterial species.</title>
        <authorList>
            <person name="Cao Y."/>
        </authorList>
    </citation>
    <scope>NUCLEOTIDE SEQUENCE</scope>
    <source>
        <strain evidence="1">KC 927</strain>
    </source>
</reference>
<evidence type="ECO:0000313" key="2">
    <source>
        <dbReference type="Proteomes" id="UP001070176"/>
    </source>
</evidence>
<sequence length="87" mass="9822">MEEIEDDVITRVITAKEARKKSENSKGALTDHLKNITEKIISEYAKGKSKAWVGIPPNLLEETIKEELRVAGYIVKNRDGGNVLIEW</sequence>
<organism evidence="1 2">
    <name type="scientific">Chryseobacterium luquanense</name>
    <dbReference type="NCBI Taxonomy" id="2983766"/>
    <lineage>
        <taxon>Bacteria</taxon>
        <taxon>Pseudomonadati</taxon>
        <taxon>Bacteroidota</taxon>
        <taxon>Flavobacteriia</taxon>
        <taxon>Flavobacteriales</taxon>
        <taxon>Weeksellaceae</taxon>
        <taxon>Chryseobacterium group</taxon>
        <taxon>Chryseobacterium</taxon>
    </lineage>
</organism>
<keyword evidence="2" id="KW-1185">Reference proteome</keyword>
<gene>
    <name evidence="1" type="ORF">OEA66_11940</name>
</gene>
<comment type="caution">
    <text evidence="1">The sequence shown here is derived from an EMBL/GenBank/DDBJ whole genome shotgun (WGS) entry which is preliminary data.</text>
</comment>